<dbReference type="NCBIfam" id="TIGR00249">
    <property type="entry name" value="sixA"/>
    <property type="match status" value="1"/>
</dbReference>
<dbReference type="OrthoDB" id="1697438at2"/>
<organism evidence="1 2">
    <name type="scientific">Desulfurobacterium atlanticum</name>
    <dbReference type="NCBI Taxonomy" id="240169"/>
    <lineage>
        <taxon>Bacteria</taxon>
        <taxon>Pseudomonadati</taxon>
        <taxon>Aquificota</taxon>
        <taxon>Aquificia</taxon>
        <taxon>Desulfurobacteriales</taxon>
        <taxon>Desulfurobacteriaceae</taxon>
        <taxon>Desulfurobacterium</taxon>
    </lineage>
</organism>
<dbReference type="GO" id="GO:0101006">
    <property type="term" value="F:protein histidine phosphatase activity"/>
    <property type="evidence" value="ECO:0007669"/>
    <property type="project" value="InterPro"/>
</dbReference>
<dbReference type="EMBL" id="FZOB01000003">
    <property type="protein sequence ID" value="SNR71321.1"/>
    <property type="molecule type" value="Genomic_DNA"/>
</dbReference>
<accession>A0A238YKU8</accession>
<protein>
    <submittedName>
        <fullName evidence="1">Phosphohistidine phosphatase, SixA</fullName>
    </submittedName>
</protein>
<dbReference type="InterPro" id="IPR029033">
    <property type="entry name" value="His_PPase_superfam"/>
</dbReference>
<keyword evidence="2" id="KW-1185">Reference proteome</keyword>
<dbReference type="SUPFAM" id="SSF53254">
    <property type="entry name" value="Phosphoglycerate mutase-like"/>
    <property type="match status" value="1"/>
</dbReference>
<evidence type="ECO:0000313" key="2">
    <source>
        <dbReference type="Proteomes" id="UP000198405"/>
    </source>
</evidence>
<dbReference type="CDD" id="cd07067">
    <property type="entry name" value="HP_PGM_like"/>
    <property type="match status" value="1"/>
</dbReference>
<dbReference type="InterPro" id="IPR004449">
    <property type="entry name" value="SixA"/>
</dbReference>
<evidence type="ECO:0000313" key="1">
    <source>
        <dbReference type="EMBL" id="SNR71321.1"/>
    </source>
</evidence>
<sequence>MRKIFLIRHGKAVDREEWIGDDCKRPLTEEGEEEFREFAQKIKYLFPDDFIIVSSPCERALKTAQILKEITGQKLKITELLKPDAEVEDYLEVLEKFDGNIAIVAHEPDLSIFMNELLCINPSRIKFKKGGVAKIIEKKGRYFLSFFITPQLVFKLFDS</sequence>
<reference evidence="2" key="1">
    <citation type="submission" date="2017-06" db="EMBL/GenBank/DDBJ databases">
        <authorList>
            <person name="Varghese N."/>
            <person name="Submissions S."/>
        </authorList>
    </citation>
    <scope>NUCLEOTIDE SEQUENCE [LARGE SCALE GENOMIC DNA]</scope>
    <source>
        <strain evidence="2">DSM 15668</strain>
    </source>
</reference>
<dbReference type="RefSeq" id="WP_089322747.1">
    <property type="nucleotide sequence ID" value="NZ_FZOB01000003.1"/>
</dbReference>
<gene>
    <name evidence="1" type="ORF">SAMN06265340_103210</name>
</gene>
<name>A0A238YKU8_9BACT</name>
<dbReference type="InterPro" id="IPR013078">
    <property type="entry name" value="His_Pase_superF_clade-1"/>
</dbReference>
<dbReference type="Gene3D" id="3.40.50.1240">
    <property type="entry name" value="Phosphoglycerate mutase-like"/>
    <property type="match status" value="1"/>
</dbReference>
<dbReference type="SMART" id="SM00855">
    <property type="entry name" value="PGAM"/>
    <property type="match status" value="1"/>
</dbReference>
<dbReference type="GO" id="GO:0005737">
    <property type="term" value="C:cytoplasm"/>
    <property type="evidence" value="ECO:0007669"/>
    <property type="project" value="InterPro"/>
</dbReference>
<dbReference type="Proteomes" id="UP000198405">
    <property type="component" value="Unassembled WGS sequence"/>
</dbReference>
<proteinExistence type="predicted"/>
<dbReference type="AlphaFoldDB" id="A0A238YKU8"/>
<dbReference type="Pfam" id="PF00300">
    <property type="entry name" value="His_Phos_1"/>
    <property type="match status" value="1"/>
</dbReference>